<evidence type="ECO:0000313" key="4">
    <source>
        <dbReference type="Proteomes" id="UP001168338"/>
    </source>
</evidence>
<reference evidence="3" key="1">
    <citation type="submission" date="2019-05" db="EMBL/GenBank/DDBJ databases">
        <title>Methanoculleus sp. FWC-SCC1, a methanogenic archaeon isolated from deep marine cold seep.</title>
        <authorList>
            <person name="Chen Y.-W."/>
            <person name="Chen S.-C."/>
            <person name="Teng N.-H."/>
            <person name="Lai M.-C."/>
        </authorList>
    </citation>
    <scope>NUCLEOTIDE SEQUENCE</scope>
    <source>
        <strain evidence="3">FWC-SCC1</strain>
    </source>
</reference>
<dbReference type="Proteomes" id="UP001168338">
    <property type="component" value="Unassembled WGS sequence"/>
</dbReference>
<evidence type="ECO:0000256" key="2">
    <source>
        <dbReference type="SAM" id="Phobius"/>
    </source>
</evidence>
<keyword evidence="2" id="KW-1133">Transmembrane helix</keyword>
<feature type="region of interest" description="Disordered" evidence="1">
    <location>
        <begin position="343"/>
        <end position="362"/>
    </location>
</feature>
<protein>
    <submittedName>
        <fullName evidence="3">Uncharacterized protein</fullName>
    </submittedName>
</protein>
<evidence type="ECO:0000256" key="1">
    <source>
        <dbReference type="SAM" id="MobiDB-lite"/>
    </source>
</evidence>
<dbReference type="SUPFAM" id="SSF82171">
    <property type="entry name" value="DPP6 N-terminal domain-like"/>
    <property type="match status" value="1"/>
</dbReference>
<feature type="transmembrane region" description="Helical" evidence="2">
    <location>
        <begin position="364"/>
        <end position="382"/>
    </location>
</feature>
<organism evidence="3 4">
    <name type="scientific">Methanoculleus frigidifontis</name>
    <dbReference type="NCBI Taxonomy" id="2584085"/>
    <lineage>
        <taxon>Archaea</taxon>
        <taxon>Methanobacteriati</taxon>
        <taxon>Methanobacteriota</taxon>
        <taxon>Stenosarchaea group</taxon>
        <taxon>Methanomicrobia</taxon>
        <taxon>Methanomicrobiales</taxon>
        <taxon>Methanomicrobiaceae</taxon>
        <taxon>Methanoculleus</taxon>
    </lineage>
</organism>
<gene>
    <name evidence="3" type="ORF">FGU65_13340</name>
</gene>
<keyword evidence="2" id="KW-0812">Transmembrane</keyword>
<feature type="compositionally biased region" description="Low complexity" evidence="1">
    <location>
        <begin position="343"/>
        <end position="359"/>
    </location>
</feature>
<keyword evidence="4" id="KW-1185">Reference proteome</keyword>
<proteinExistence type="predicted"/>
<dbReference type="RefSeq" id="WP_301665044.1">
    <property type="nucleotide sequence ID" value="NZ_VCYH01000010.1"/>
</dbReference>
<keyword evidence="2" id="KW-0472">Membrane</keyword>
<sequence length="387" mass="41438">MTHRNPFQSVPVCLTIAFLLSLAAAPCTAGSGDVFIAPAGSISELSFAAFDGEYVAVARHTQQAIDVFTIDGEPFTSIPLAGNTSHATTLAVSNGSVYWYETNDRHEYGDLYRYDIAAGTQSLLYRIDDAWGSRIVRIVADCDHLAWDEGLNGGTLKVHTLSTGNTDVILSNDQIYSLAIDGDRVLFGCKRTDGGTGREIHVYSIGAKEDSVIPESRSEGTWGYGDISGDLAVWTRTDPEEEPFSVLSGADVMLTDPASASTVPVYHLDTIADACISDGTIVWVERESNADMNGTLCAYDIDTGVSRPLITGVYGLYDIREGYVLWSSKTPYAYQVTQIAPDAPAATTPAQPETAGTPPRSTPLTPGTALLALLAAALGLAVRRRRR</sequence>
<accession>A0ABT8MD32</accession>
<dbReference type="EMBL" id="VCYH01000010">
    <property type="protein sequence ID" value="MDN7025852.1"/>
    <property type="molecule type" value="Genomic_DNA"/>
</dbReference>
<name>A0ABT8MD32_9EURY</name>
<comment type="caution">
    <text evidence="3">The sequence shown here is derived from an EMBL/GenBank/DDBJ whole genome shotgun (WGS) entry which is preliminary data.</text>
</comment>
<evidence type="ECO:0000313" key="3">
    <source>
        <dbReference type="EMBL" id="MDN7025852.1"/>
    </source>
</evidence>